<evidence type="ECO:0000256" key="7">
    <source>
        <dbReference type="ARBA" id="ARBA00022840"/>
    </source>
</evidence>
<dbReference type="GO" id="GO:0004673">
    <property type="term" value="F:protein histidine kinase activity"/>
    <property type="evidence" value="ECO:0007669"/>
    <property type="project" value="UniProtKB-EC"/>
</dbReference>
<dbReference type="Pfam" id="PF02518">
    <property type="entry name" value="HATPase_c"/>
    <property type="match status" value="1"/>
</dbReference>
<feature type="domain" description="Histidine kinase" evidence="10">
    <location>
        <begin position="228"/>
        <end position="436"/>
    </location>
</feature>
<evidence type="ECO:0000256" key="3">
    <source>
        <dbReference type="ARBA" id="ARBA00022553"/>
    </source>
</evidence>
<feature type="transmembrane region" description="Helical" evidence="9">
    <location>
        <begin position="33"/>
        <end position="54"/>
    </location>
</feature>
<dbReference type="PROSITE" id="PS50112">
    <property type="entry name" value="PAS"/>
    <property type="match status" value="1"/>
</dbReference>
<dbReference type="PANTHER" id="PTHR43065:SF46">
    <property type="entry name" value="C4-DICARBOXYLATE TRANSPORT SENSOR PROTEIN DCTB"/>
    <property type="match status" value="1"/>
</dbReference>
<evidence type="ECO:0000256" key="4">
    <source>
        <dbReference type="ARBA" id="ARBA00022679"/>
    </source>
</evidence>
<evidence type="ECO:0000256" key="1">
    <source>
        <dbReference type="ARBA" id="ARBA00000085"/>
    </source>
</evidence>
<keyword evidence="4" id="KW-0808">Transferase</keyword>
<evidence type="ECO:0000259" key="11">
    <source>
        <dbReference type="PROSITE" id="PS50112"/>
    </source>
</evidence>
<organism evidence="12 13">
    <name type="scientific">Candidatus Pullibacteroides excrementavium</name>
    <dbReference type="NCBI Taxonomy" id="2840905"/>
    <lineage>
        <taxon>Bacteria</taxon>
        <taxon>Pseudomonadati</taxon>
        <taxon>Bacteroidota</taxon>
        <taxon>Bacteroidia</taxon>
        <taxon>Bacteroidales</taxon>
        <taxon>Candidatus Pullibacteroides</taxon>
    </lineage>
</organism>
<keyword evidence="6" id="KW-0418">Kinase</keyword>
<reference evidence="12" key="2">
    <citation type="journal article" date="2021" name="PeerJ">
        <title>Extensive microbial diversity within the chicken gut microbiome revealed by metagenomics and culture.</title>
        <authorList>
            <person name="Gilroy R."/>
            <person name="Ravi A."/>
            <person name="Getino M."/>
            <person name="Pursley I."/>
            <person name="Horton D.L."/>
            <person name="Alikhan N.F."/>
            <person name="Baker D."/>
            <person name="Gharbi K."/>
            <person name="Hall N."/>
            <person name="Watson M."/>
            <person name="Adriaenssens E.M."/>
            <person name="Foster-Nyarko E."/>
            <person name="Jarju S."/>
            <person name="Secka A."/>
            <person name="Antonio M."/>
            <person name="Oren A."/>
            <person name="Chaudhuri R.R."/>
            <person name="La Ragione R."/>
            <person name="Hildebrand F."/>
            <person name="Pallen M.J."/>
        </authorList>
    </citation>
    <scope>NUCLEOTIDE SEQUENCE</scope>
    <source>
        <strain evidence="12">2889</strain>
    </source>
</reference>
<dbReference type="SUPFAM" id="SSF55874">
    <property type="entry name" value="ATPase domain of HSP90 chaperone/DNA topoisomerase II/histidine kinase"/>
    <property type="match status" value="1"/>
</dbReference>
<feature type="domain" description="PAS" evidence="11">
    <location>
        <begin position="109"/>
        <end position="148"/>
    </location>
</feature>
<name>A0A9D9DSS6_9BACT</name>
<dbReference type="AlphaFoldDB" id="A0A9D9DSS6"/>
<evidence type="ECO:0000256" key="9">
    <source>
        <dbReference type="SAM" id="Phobius"/>
    </source>
</evidence>
<dbReference type="Pfam" id="PF00989">
    <property type="entry name" value="PAS"/>
    <property type="match status" value="1"/>
</dbReference>
<keyword evidence="3" id="KW-0597">Phosphoprotein</keyword>
<keyword evidence="8" id="KW-0902">Two-component regulatory system</keyword>
<dbReference type="Gene3D" id="3.30.565.10">
    <property type="entry name" value="Histidine kinase-like ATPase, C-terminal domain"/>
    <property type="match status" value="1"/>
</dbReference>
<protein>
    <recommendedName>
        <fullName evidence="2">histidine kinase</fullName>
        <ecNumber evidence="2">2.7.13.3</ecNumber>
    </recommendedName>
</protein>
<evidence type="ECO:0000256" key="5">
    <source>
        <dbReference type="ARBA" id="ARBA00022741"/>
    </source>
</evidence>
<dbReference type="Gene3D" id="3.30.450.20">
    <property type="entry name" value="PAS domain"/>
    <property type="match status" value="1"/>
</dbReference>
<evidence type="ECO:0000256" key="2">
    <source>
        <dbReference type="ARBA" id="ARBA00012438"/>
    </source>
</evidence>
<sequence length="436" mass="48884">MKSRLRDKFWYDLTWVVLASAGLALALSYRCWALAGVAAFLLAWHGVWLCKLYVAGREKLRLMVDAVDNEDYAFRFPTQRGDLYAKAINAALNRILQILSAAKLSARQREIFYEHVLQSVKTGVLVLDANERVVQSNREAARLLGLERPRQLADLSKADENLAKVIRGLTPGSKQTVSFQNERGKVELSIRLSVVDMPQGALRILALNDIESELDEREIDAWIRLTRVLTHEIMNSVTPIVSLGNTLLDRCPESETGMRQGLETICTTGKGLISFVSSYRKFTHLPVPEPALFYVKGFLMRMMELARHQDLNPSTRMELNVDPEDLLLYADERLVSQVVVNLLKNAQQAIGTERQDGLVSLSAYVDEQEAVVIEVSNNGPVIPADLAEEIFMPFFTTKREGTGIGLAVSRQLMRLSGGSITLRSEPGRTTFTLRFM</sequence>
<dbReference type="GO" id="GO:0000160">
    <property type="term" value="P:phosphorelay signal transduction system"/>
    <property type="evidence" value="ECO:0007669"/>
    <property type="project" value="UniProtKB-KW"/>
</dbReference>
<dbReference type="InterPro" id="IPR036890">
    <property type="entry name" value="HATPase_C_sf"/>
</dbReference>
<keyword evidence="9" id="KW-0812">Transmembrane</keyword>
<dbReference type="GO" id="GO:0005524">
    <property type="term" value="F:ATP binding"/>
    <property type="evidence" value="ECO:0007669"/>
    <property type="project" value="UniProtKB-KW"/>
</dbReference>
<dbReference type="InterPro" id="IPR003594">
    <property type="entry name" value="HATPase_dom"/>
</dbReference>
<evidence type="ECO:0000256" key="6">
    <source>
        <dbReference type="ARBA" id="ARBA00022777"/>
    </source>
</evidence>
<keyword evidence="9" id="KW-1133">Transmembrane helix</keyword>
<feature type="transmembrane region" description="Helical" evidence="9">
    <location>
        <begin position="9"/>
        <end position="27"/>
    </location>
</feature>
<dbReference type="InterPro" id="IPR035965">
    <property type="entry name" value="PAS-like_dom_sf"/>
</dbReference>
<dbReference type="PANTHER" id="PTHR43065">
    <property type="entry name" value="SENSOR HISTIDINE KINASE"/>
    <property type="match status" value="1"/>
</dbReference>
<gene>
    <name evidence="12" type="ORF">IAB08_03105</name>
</gene>
<evidence type="ECO:0000256" key="8">
    <source>
        <dbReference type="ARBA" id="ARBA00023012"/>
    </source>
</evidence>
<evidence type="ECO:0000259" key="10">
    <source>
        <dbReference type="PROSITE" id="PS50109"/>
    </source>
</evidence>
<evidence type="ECO:0000313" key="12">
    <source>
        <dbReference type="EMBL" id="MBO8432270.1"/>
    </source>
</evidence>
<dbReference type="InterPro" id="IPR013767">
    <property type="entry name" value="PAS_fold"/>
</dbReference>
<reference evidence="12" key="1">
    <citation type="submission" date="2020-10" db="EMBL/GenBank/DDBJ databases">
        <authorList>
            <person name="Gilroy R."/>
        </authorList>
    </citation>
    <scope>NUCLEOTIDE SEQUENCE</scope>
    <source>
        <strain evidence="12">2889</strain>
    </source>
</reference>
<keyword evidence="5" id="KW-0547">Nucleotide-binding</keyword>
<comment type="caution">
    <text evidence="12">The sequence shown here is derived from an EMBL/GenBank/DDBJ whole genome shotgun (WGS) entry which is preliminary data.</text>
</comment>
<dbReference type="InterPro" id="IPR005467">
    <property type="entry name" value="His_kinase_dom"/>
</dbReference>
<dbReference type="InterPro" id="IPR004358">
    <property type="entry name" value="Sig_transdc_His_kin-like_C"/>
</dbReference>
<dbReference type="InterPro" id="IPR000014">
    <property type="entry name" value="PAS"/>
</dbReference>
<dbReference type="EC" id="2.7.13.3" evidence="2"/>
<keyword evidence="9" id="KW-0472">Membrane</keyword>
<dbReference type="EMBL" id="JADIMZ010000040">
    <property type="protein sequence ID" value="MBO8432270.1"/>
    <property type="molecule type" value="Genomic_DNA"/>
</dbReference>
<keyword evidence="7" id="KW-0067">ATP-binding</keyword>
<dbReference type="PRINTS" id="PR00344">
    <property type="entry name" value="BCTRLSENSOR"/>
</dbReference>
<dbReference type="GO" id="GO:0006355">
    <property type="term" value="P:regulation of DNA-templated transcription"/>
    <property type="evidence" value="ECO:0007669"/>
    <property type="project" value="InterPro"/>
</dbReference>
<dbReference type="Proteomes" id="UP000823612">
    <property type="component" value="Unassembled WGS sequence"/>
</dbReference>
<accession>A0A9D9DSS6</accession>
<dbReference type="PROSITE" id="PS50109">
    <property type="entry name" value="HIS_KIN"/>
    <property type="match status" value="1"/>
</dbReference>
<dbReference type="SMART" id="SM00387">
    <property type="entry name" value="HATPase_c"/>
    <property type="match status" value="1"/>
</dbReference>
<evidence type="ECO:0000313" key="13">
    <source>
        <dbReference type="Proteomes" id="UP000823612"/>
    </source>
</evidence>
<comment type="catalytic activity">
    <reaction evidence="1">
        <text>ATP + protein L-histidine = ADP + protein N-phospho-L-histidine.</text>
        <dbReference type="EC" id="2.7.13.3"/>
    </reaction>
</comment>
<dbReference type="SUPFAM" id="SSF55785">
    <property type="entry name" value="PYP-like sensor domain (PAS domain)"/>
    <property type="match status" value="1"/>
</dbReference>
<proteinExistence type="predicted"/>